<keyword evidence="3" id="KW-0813">Transport</keyword>
<protein>
    <submittedName>
        <fullName evidence="9">Outer membrane efflux protein</fullName>
    </submittedName>
</protein>
<comment type="similarity">
    <text evidence="2">Belongs to the outer membrane factor (OMF) (TC 1.B.17) family.</text>
</comment>
<dbReference type="InterPro" id="IPR051906">
    <property type="entry name" value="TolC-like"/>
</dbReference>
<dbReference type="GO" id="GO:1990281">
    <property type="term" value="C:efflux pump complex"/>
    <property type="evidence" value="ECO:0007669"/>
    <property type="project" value="TreeGrafter"/>
</dbReference>
<proteinExistence type="inferred from homology"/>
<dbReference type="Gene3D" id="1.20.1600.10">
    <property type="entry name" value="Outer membrane efflux proteins (OEP)"/>
    <property type="match status" value="1"/>
</dbReference>
<dbReference type="PANTHER" id="PTHR30026:SF20">
    <property type="entry name" value="OUTER MEMBRANE PROTEIN TOLC"/>
    <property type="match status" value="1"/>
</dbReference>
<dbReference type="InterPro" id="IPR003423">
    <property type="entry name" value="OMP_efflux"/>
</dbReference>
<feature type="chain" id="PRO_5008035107" evidence="8">
    <location>
        <begin position="19"/>
        <end position="446"/>
    </location>
</feature>
<dbReference type="GO" id="GO:0015288">
    <property type="term" value="F:porin activity"/>
    <property type="evidence" value="ECO:0007669"/>
    <property type="project" value="TreeGrafter"/>
</dbReference>
<keyword evidence="5" id="KW-0812">Transmembrane</keyword>
<evidence type="ECO:0000256" key="7">
    <source>
        <dbReference type="ARBA" id="ARBA00023237"/>
    </source>
</evidence>
<evidence type="ECO:0000256" key="1">
    <source>
        <dbReference type="ARBA" id="ARBA00004442"/>
    </source>
</evidence>
<dbReference type="AlphaFoldDB" id="A0A174US23"/>
<comment type="subcellular location">
    <subcellularLocation>
        <location evidence="1">Cell outer membrane</location>
    </subcellularLocation>
</comment>
<dbReference type="GO" id="GO:0009279">
    <property type="term" value="C:cell outer membrane"/>
    <property type="evidence" value="ECO:0007669"/>
    <property type="project" value="UniProtKB-SubCell"/>
</dbReference>
<keyword evidence="8" id="KW-0732">Signal</keyword>
<keyword evidence="4" id="KW-1134">Transmembrane beta strand</keyword>
<keyword evidence="7" id="KW-0998">Cell outer membrane</keyword>
<evidence type="ECO:0000256" key="8">
    <source>
        <dbReference type="SAM" id="SignalP"/>
    </source>
</evidence>
<dbReference type="EMBL" id="CZAP01000032">
    <property type="protein sequence ID" value="CUQ22828.1"/>
    <property type="molecule type" value="Genomic_DNA"/>
</dbReference>
<dbReference type="GO" id="GO:0015562">
    <property type="term" value="F:efflux transmembrane transporter activity"/>
    <property type="evidence" value="ECO:0007669"/>
    <property type="project" value="InterPro"/>
</dbReference>
<dbReference type="PANTHER" id="PTHR30026">
    <property type="entry name" value="OUTER MEMBRANE PROTEIN TOLC"/>
    <property type="match status" value="1"/>
</dbReference>
<accession>A0A174US23</accession>
<evidence type="ECO:0000256" key="6">
    <source>
        <dbReference type="ARBA" id="ARBA00023136"/>
    </source>
</evidence>
<sequence>MRIKLAFILLTGAMIVSAQESEVLLKNYTLRQCIDYAIEHNITVRQSANEVEQSAVEVSSAKWARLPSLNGSAGENWAWGRSGVTEKDADGKEFQVYKNTYNYGTNVSLSASIPLFTGFELPNQYALAKLNFKAAVADLNKAKDDIAIQVASAYLQVLLNQELRQVAINQTKLSKEQADRIARLQEVGKASPAEVAEGMARVAQDKLYATQADNNYQIALLDLSQLLELETPRLFSIQDADTTFILNPLTPPDEIYQYALTSKPEIQAAQYRLSGSEKSIRIAQSGFYPQLNLGGNWGTSYSSALTPTFGQQMKDNRNKSLGLSLSVPIFNRFTTRNRVRTARLRHLNMSLQLDNAKKVLYKEIQQAWYNAVAAESKYNSSEVAVKANEESFRLMSEKFNNGKATFVEYNEAKLNLTKALSDKLQAKYDYLFRTKILDFYKGEIIE</sequence>
<evidence type="ECO:0000313" key="10">
    <source>
        <dbReference type="Proteomes" id="UP000095576"/>
    </source>
</evidence>
<dbReference type="SUPFAM" id="SSF56954">
    <property type="entry name" value="Outer membrane efflux proteins (OEP)"/>
    <property type="match status" value="1"/>
</dbReference>
<dbReference type="Proteomes" id="UP000095576">
    <property type="component" value="Unassembled WGS sequence"/>
</dbReference>
<evidence type="ECO:0000256" key="2">
    <source>
        <dbReference type="ARBA" id="ARBA00007613"/>
    </source>
</evidence>
<dbReference type="RefSeq" id="WP_055301249.1">
    <property type="nucleotide sequence ID" value="NZ_CZAP01000032.1"/>
</dbReference>
<organism evidence="9 10">
    <name type="scientific">Bacteroides thetaiotaomicron</name>
    <dbReference type="NCBI Taxonomy" id="818"/>
    <lineage>
        <taxon>Bacteria</taxon>
        <taxon>Pseudomonadati</taxon>
        <taxon>Bacteroidota</taxon>
        <taxon>Bacteroidia</taxon>
        <taxon>Bacteroidales</taxon>
        <taxon>Bacteroidaceae</taxon>
        <taxon>Bacteroides</taxon>
    </lineage>
</organism>
<evidence type="ECO:0000256" key="5">
    <source>
        <dbReference type="ARBA" id="ARBA00022692"/>
    </source>
</evidence>
<gene>
    <name evidence="9" type="primary">tolC</name>
    <name evidence="9" type="ORF">ERS852511_04846</name>
</gene>
<reference evidence="9 10" key="1">
    <citation type="submission" date="2015-09" db="EMBL/GenBank/DDBJ databases">
        <authorList>
            <consortium name="Pathogen Informatics"/>
        </authorList>
    </citation>
    <scope>NUCLEOTIDE SEQUENCE [LARGE SCALE GENOMIC DNA]</scope>
    <source>
        <strain evidence="9 10">2789STDY5834899</strain>
    </source>
</reference>
<dbReference type="Pfam" id="PF02321">
    <property type="entry name" value="OEP"/>
    <property type="match status" value="2"/>
</dbReference>
<keyword evidence="6" id="KW-0472">Membrane</keyword>
<evidence type="ECO:0000256" key="3">
    <source>
        <dbReference type="ARBA" id="ARBA00022448"/>
    </source>
</evidence>
<evidence type="ECO:0000313" key="9">
    <source>
        <dbReference type="EMBL" id="CUQ22828.1"/>
    </source>
</evidence>
<name>A0A174US23_BACT4</name>
<evidence type="ECO:0000256" key="4">
    <source>
        <dbReference type="ARBA" id="ARBA00022452"/>
    </source>
</evidence>
<feature type="signal peptide" evidence="8">
    <location>
        <begin position="1"/>
        <end position="18"/>
    </location>
</feature>